<evidence type="ECO:0000313" key="2">
    <source>
        <dbReference type="Proteomes" id="UP001054846"/>
    </source>
</evidence>
<dbReference type="InterPro" id="IPR054053">
    <property type="entry name" value="DUF6887"/>
</dbReference>
<organism evidence="1 2">
    <name type="scientific">Gloeobacter morelensis MG652769</name>
    <dbReference type="NCBI Taxonomy" id="2781736"/>
    <lineage>
        <taxon>Bacteria</taxon>
        <taxon>Bacillati</taxon>
        <taxon>Cyanobacteriota</taxon>
        <taxon>Cyanophyceae</taxon>
        <taxon>Gloeobacterales</taxon>
        <taxon>Gloeobacteraceae</taxon>
        <taxon>Gloeobacter</taxon>
        <taxon>Gloeobacter morelensis</taxon>
    </lineage>
</organism>
<dbReference type="EMBL" id="CP063845">
    <property type="protein sequence ID" value="UFP92808.1"/>
    <property type="molecule type" value="Genomic_DNA"/>
</dbReference>
<dbReference type="RefSeq" id="WP_230839800.1">
    <property type="nucleotide sequence ID" value="NZ_CP063845.1"/>
</dbReference>
<dbReference type="Pfam" id="PF21826">
    <property type="entry name" value="DUF6887"/>
    <property type="match status" value="1"/>
</dbReference>
<protein>
    <submittedName>
        <fullName evidence="1">Uncharacterized protein</fullName>
    </submittedName>
</protein>
<evidence type="ECO:0000313" key="1">
    <source>
        <dbReference type="EMBL" id="UFP92808.1"/>
    </source>
</evidence>
<gene>
    <name evidence="1" type="ORF">ISF26_13320</name>
</gene>
<reference evidence="1 2" key="1">
    <citation type="journal article" date="2021" name="Genome Biol. Evol.">
        <title>Complete Genome Sequencing of a Novel Gloeobacter Species from a Waterfall Cave in Mexico.</title>
        <authorList>
            <person name="Saw J.H."/>
            <person name="Cardona T."/>
            <person name="Montejano G."/>
        </authorList>
    </citation>
    <scope>NUCLEOTIDE SEQUENCE [LARGE SCALE GENOMIC DNA]</scope>
    <source>
        <strain evidence="1">MG652769</strain>
    </source>
</reference>
<keyword evidence="2" id="KW-1185">Reference proteome</keyword>
<proteinExistence type="predicted"/>
<accession>A0ABY3PGZ5</accession>
<dbReference type="Proteomes" id="UP001054846">
    <property type="component" value="Chromosome"/>
</dbReference>
<name>A0ABY3PGZ5_9CYAN</name>
<sequence>MPSKYFEMPLEDLRKTVVAHPENQEAFEAFTDRLRARQGTSLPNPLEDPAGFDRALIEYINSSRP</sequence>